<dbReference type="InterPro" id="IPR036388">
    <property type="entry name" value="WH-like_DNA-bd_sf"/>
</dbReference>
<sequence length="66" mass="7496">MTNYRKLAIFKREMIIGLSKSNHGTPDISEVLEIPRITCQNVINNFHKKGLTDVTAHSERLSLLSD</sequence>
<reference evidence="1" key="1">
    <citation type="submission" date="2021-06" db="EMBL/GenBank/DDBJ databases">
        <authorList>
            <person name="Kallberg Y."/>
            <person name="Tangrot J."/>
            <person name="Rosling A."/>
        </authorList>
    </citation>
    <scope>NUCLEOTIDE SEQUENCE</scope>
    <source>
        <strain evidence="1">FL130A</strain>
    </source>
</reference>
<feature type="non-terminal residue" evidence="1">
    <location>
        <position position="66"/>
    </location>
</feature>
<comment type="caution">
    <text evidence="1">The sequence shown here is derived from an EMBL/GenBank/DDBJ whole genome shotgun (WGS) entry which is preliminary data.</text>
</comment>
<proteinExistence type="predicted"/>
<dbReference type="EMBL" id="CAJVPS010001101">
    <property type="protein sequence ID" value="CAG8524193.1"/>
    <property type="molecule type" value="Genomic_DNA"/>
</dbReference>
<dbReference type="AlphaFoldDB" id="A0A9N9AC13"/>
<name>A0A9N9AC13_9GLOM</name>
<evidence type="ECO:0000313" key="2">
    <source>
        <dbReference type="Proteomes" id="UP000789508"/>
    </source>
</evidence>
<accession>A0A9N9AC13</accession>
<keyword evidence="2" id="KW-1185">Reference proteome</keyword>
<dbReference type="OrthoDB" id="2393464at2759"/>
<evidence type="ECO:0000313" key="1">
    <source>
        <dbReference type="EMBL" id="CAG8524193.1"/>
    </source>
</evidence>
<dbReference type="Gene3D" id="1.10.10.10">
    <property type="entry name" value="Winged helix-like DNA-binding domain superfamily/Winged helix DNA-binding domain"/>
    <property type="match status" value="1"/>
</dbReference>
<organism evidence="1 2">
    <name type="scientific">Ambispora leptoticha</name>
    <dbReference type="NCBI Taxonomy" id="144679"/>
    <lineage>
        <taxon>Eukaryota</taxon>
        <taxon>Fungi</taxon>
        <taxon>Fungi incertae sedis</taxon>
        <taxon>Mucoromycota</taxon>
        <taxon>Glomeromycotina</taxon>
        <taxon>Glomeromycetes</taxon>
        <taxon>Archaeosporales</taxon>
        <taxon>Ambisporaceae</taxon>
        <taxon>Ambispora</taxon>
    </lineage>
</organism>
<gene>
    <name evidence="1" type="ORF">ALEPTO_LOCUS4623</name>
</gene>
<dbReference type="Proteomes" id="UP000789508">
    <property type="component" value="Unassembled WGS sequence"/>
</dbReference>
<protein>
    <submittedName>
        <fullName evidence="1">9640_t:CDS:1</fullName>
    </submittedName>
</protein>